<dbReference type="PANTHER" id="PTHR47959:SF8">
    <property type="entry name" value="RNA HELICASE"/>
    <property type="match status" value="1"/>
</dbReference>
<keyword evidence="3" id="KW-0378">Hydrolase</keyword>
<dbReference type="InterPro" id="IPR011545">
    <property type="entry name" value="DEAD/DEAH_box_helicase_dom"/>
</dbReference>
<dbReference type="EMBL" id="CP092863">
    <property type="protein sequence ID" value="UYV60252.1"/>
    <property type="molecule type" value="Genomic_DNA"/>
</dbReference>
<evidence type="ECO:0000256" key="1">
    <source>
        <dbReference type="ARBA" id="ARBA00012552"/>
    </source>
</evidence>
<dbReference type="InterPro" id="IPR014001">
    <property type="entry name" value="Helicase_ATP-bd"/>
</dbReference>
<dbReference type="PROSITE" id="PS51192">
    <property type="entry name" value="HELICASE_ATP_BIND_1"/>
    <property type="match status" value="1"/>
</dbReference>
<dbReference type="Gene3D" id="3.40.50.300">
    <property type="entry name" value="P-loop containing nucleotide triphosphate hydrolases"/>
    <property type="match status" value="1"/>
</dbReference>
<sequence length="203" mass="22508">MEEKNPQNEDEFFKQLNEAAGSLKKKKSGGFQSMGLSLPVLRGILCRGYKVPTPIQRKCLCTCIYSNFLHPTVALWFQVIPVLLEGHDVVAMARTGSGKTAAFLVPMFERLKTHSTTGVRALILSPTRELAEQTHSFIKQLGYKTGLKSALIIGGRSMSKNFLSIHSNPDILVATLGRLIHVLMEMSMSLNSVEYLVLDEADR</sequence>
<feature type="short sequence motif" description="Q motif" evidence="6">
    <location>
        <begin position="29"/>
        <end position="57"/>
    </location>
</feature>
<evidence type="ECO:0000256" key="5">
    <source>
        <dbReference type="ARBA" id="ARBA00022840"/>
    </source>
</evidence>
<proteinExistence type="predicted"/>
<keyword evidence="4" id="KW-0347">Helicase</keyword>
<dbReference type="SUPFAM" id="SSF52540">
    <property type="entry name" value="P-loop containing nucleoside triphosphate hydrolases"/>
    <property type="match status" value="1"/>
</dbReference>
<keyword evidence="10" id="KW-1185">Reference proteome</keyword>
<dbReference type="SMART" id="SM00487">
    <property type="entry name" value="DEXDc"/>
    <property type="match status" value="1"/>
</dbReference>
<name>A0ABY6JUS8_9ARAC</name>
<evidence type="ECO:0000259" key="7">
    <source>
        <dbReference type="PROSITE" id="PS51192"/>
    </source>
</evidence>
<evidence type="ECO:0000313" key="9">
    <source>
        <dbReference type="EMBL" id="UYV60252.1"/>
    </source>
</evidence>
<accession>A0ABY6JUS8</accession>
<evidence type="ECO:0000256" key="3">
    <source>
        <dbReference type="ARBA" id="ARBA00022801"/>
    </source>
</evidence>
<protein>
    <recommendedName>
        <fullName evidence="1">RNA helicase</fullName>
        <ecNumber evidence="1">3.6.4.13</ecNumber>
    </recommendedName>
</protein>
<evidence type="ECO:0000256" key="6">
    <source>
        <dbReference type="PROSITE-ProRule" id="PRU00552"/>
    </source>
</evidence>
<dbReference type="InterPro" id="IPR050079">
    <property type="entry name" value="DEAD_box_RNA_helicase"/>
</dbReference>
<dbReference type="InterPro" id="IPR014014">
    <property type="entry name" value="RNA_helicase_DEAD_Q_motif"/>
</dbReference>
<dbReference type="PROSITE" id="PS51195">
    <property type="entry name" value="Q_MOTIF"/>
    <property type="match status" value="1"/>
</dbReference>
<dbReference type="PANTHER" id="PTHR47959">
    <property type="entry name" value="ATP-DEPENDENT RNA HELICASE RHLE-RELATED"/>
    <property type="match status" value="1"/>
</dbReference>
<feature type="domain" description="Helicase ATP-binding" evidence="7">
    <location>
        <begin position="80"/>
        <end position="203"/>
    </location>
</feature>
<reference evidence="9 10" key="1">
    <citation type="submission" date="2022-01" db="EMBL/GenBank/DDBJ databases">
        <title>A chromosomal length assembly of Cordylochernes scorpioides.</title>
        <authorList>
            <person name="Zeh D."/>
            <person name="Zeh J."/>
        </authorList>
    </citation>
    <scope>NUCLEOTIDE SEQUENCE [LARGE SCALE GENOMIC DNA]</scope>
    <source>
        <strain evidence="9">IN4F17</strain>
        <tissue evidence="9">Whole Body</tissue>
    </source>
</reference>
<keyword evidence="5" id="KW-0067">ATP-binding</keyword>
<evidence type="ECO:0000256" key="4">
    <source>
        <dbReference type="ARBA" id="ARBA00022806"/>
    </source>
</evidence>
<dbReference type="InterPro" id="IPR027417">
    <property type="entry name" value="P-loop_NTPase"/>
</dbReference>
<keyword evidence="2" id="KW-0547">Nucleotide-binding</keyword>
<gene>
    <name evidence="9" type="ORF">LAZ67_1000553</name>
</gene>
<evidence type="ECO:0000256" key="2">
    <source>
        <dbReference type="ARBA" id="ARBA00022741"/>
    </source>
</evidence>
<dbReference type="Pfam" id="PF00270">
    <property type="entry name" value="DEAD"/>
    <property type="match status" value="1"/>
</dbReference>
<dbReference type="EC" id="3.6.4.13" evidence="1"/>
<organism evidence="9 10">
    <name type="scientific">Cordylochernes scorpioides</name>
    <dbReference type="NCBI Taxonomy" id="51811"/>
    <lineage>
        <taxon>Eukaryota</taxon>
        <taxon>Metazoa</taxon>
        <taxon>Ecdysozoa</taxon>
        <taxon>Arthropoda</taxon>
        <taxon>Chelicerata</taxon>
        <taxon>Arachnida</taxon>
        <taxon>Pseudoscorpiones</taxon>
        <taxon>Cheliferoidea</taxon>
        <taxon>Chernetidae</taxon>
        <taxon>Cordylochernes</taxon>
    </lineage>
</organism>
<feature type="domain" description="DEAD-box RNA helicase Q" evidence="8">
    <location>
        <begin position="29"/>
        <end position="57"/>
    </location>
</feature>
<evidence type="ECO:0000313" key="10">
    <source>
        <dbReference type="Proteomes" id="UP001235939"/>
    </source>
</evidence>
<dbReference type="Proteomes" id="UP001235939">
    <property type="component" value="Chromosome 01"/>
</dbReference>
<evidence type="ECO:0000259" key="8">
    <source>
        <dbReference type="PROSITE" id="PS51195"/>
    </source>
</evidence>